<dbReference type="PRINTS" id="PR00123">
    <property type="entry name" value="ATPASEA"/>
</dbReference>
<evidence type="ECO:0000256" key="2">
    <source>
        <dbReference type="ARBA" id="ARBA00006810"/>
    </source>
</evidence>
<dbReference type="InterPro" id="IPR045082">
    <property type="entry name" value="ATP_syn_F0_a_bact/chloroplast"/>
</dbReference>
<dbReference type="HAMAP" id="MF_01393">
    <property type="entry name" value="ATP_synth_a_bact"/>
    <property type="match status" value="1"/>
</dbReference>
<dbReference type="PANTHER" id="PTHR42823:SF3">
    <property type="entry name" value="ATP SYNTHASE SUBUNIT A, CHLOROPLASTIC"/>
    <property type="match status" value="1"/>
</dbReference>
<dbReference type="SUPFAM" id="SSF81336">
    <property type="entry name" value="F1F0 ATP synthase subunit A"/>
    <property type="match status" value="1"/>
</dbReference>
<dbReference type="RefSeq" id="WP_012744736.1">
    <property type="nucleotide sequence ID" value="NC_012785.1"/>
</dbReference>
<feature type="transmembrane region" description="Helical" evidence="11">
    <location>
        <begin position="165"/>
        <end position="184"/>
    </location>
</feature>
<keyword evidence="3 11" id="KW-0813">Transport</keyword>
<evidence type="ECO:0000256" key="5">
    <source>
        <dbReference type="ARBA" id="ARBA00022692"/>
    </source>
</evidence>
<dbReference type="HOGENOM" id="CLU_041018_2_3_0"/>
<evidence type="ECO:0000313" key="13">
    <source>
        <dbReference type="EMBL" id="ACR78949.1"/>
    </source>
</evidence>
<feature type="transmembrane region" description="Helical" evidence="11">
    <location>
        <begin position="250"/>
        <end position="277"/>
    </location>
</feature>
<feature type="transmembrane region" description="Helical" evidence="11">
    <location>
        <begin position="63"/>
        <end position="82"/>
    </location>
</feature>
<sequence length="278" mass="30821">MRIQLTKGDKIFLTFIALGYIAVLIYMVATGYTFSLEGVGERWIYQLPFGTGPLSRINPMTVIMTWVIMAGLIIFVSTVKVFKVIPGKKQTLLELALEFILDMTKDAIPKKEFVRPTFNIAATLFLFILIANILSGIPGVQVVPTDSGIKITLFEDTWYTPTSDLNTNATFAVLVLIISHAFAIKAKGFTTWLKSFFEPNPIMFPMNIVGELAKPVSHSLRLFGNIMGGGLLVLIISYLVKYLILPTFLWGFFGMFVGSIQALVFTILAIAYIGALLE</sequence>
<dbReference type="PROSITE" id="PS00449">
    <property type="entry name" value="ATPASE_A"/>
    <property type="match status" value="1"/>
</dbReference>
<accession>C5CIW0</accession>
<evidence type="ECO:0000256" key="8">
    <source>
        <dbReference type="ARBA" id="ARBA00023065"/>
    </source>
</evidence>
<evidence type="ECO:0000256" key="3">
    <source>
        <dbReference type="ARBA" id="ARBA00022448"/>
    </source>
</evidence>
<keyword evidence="7 11" id="KW-1133">Transmembrane helix</keyword>
<feature type="transmembrane region" description="Helical" evidence="11">
    <location>
        <begin position="118"/>
        <end position="137"/>
    </location>
</feature>
<dbReference type="NCBIfam" id="TIGR01131">
    <property type="entry name" value="ATP_synt_6_or_A"/>
    <property type="match status" value="1"/>
</dbReference>
<organism evidence="13 14">
    <name type="scientific">Kosmotoga olearia (strain ATCC BAA-1733 / DSM 21960 / TBF 19.5.1)</name>
    <dbReference type="NCBI Taxonomy" id="521045"/>
    <lineage>
        <taxon>Bacteria</taxon>
        <taxon>Thermotogati</taxon>
        <taxon>Thermotogota</taxon>
        <taxon>Thermotogae</taxon>
        <taxon>Kosmotogales</taxon>
        <taxon>Kosmotogaceae</taxon>
        <taxon>Kosmotoga</taxon>
    </lineage>
</organism>
<dbReference type="Gene3D" id="1.20.120.220">
    <property type="entry name" value="ATP synthase, F0 complex, subunit A"/>
    <property type="match status" value="1"/>
</dbReference>
<dbReference type="EMBL" id="CP001634">
    <property type="protein sequence ID" value="ACR78949.1"/>
    <property type="molecule type" value="Genomic_DNA"/>
</dbReference>
<dbReference type="PANTHER" id="PTHR42823">
    <property type="entry name" value="ATP SYNTHASE SUBUNIT A, CHLOROPLASTIC"/>
    <property type="match status" value="1"/>
</dbReference>
<feature type="transmembrane region" description="Helical" evidence="11">
    <location>
        <begin position="12"/>
        <end position="34"/>
    </location>
</feature>
<protein>
    <recommendedName>
        <fullName evidence="11 12">ATP synthase subunit a</fullName>
    </recommendedName>
    <alternativeName>
        <fullName evidence="11">ATP synthase F0 sector subunit a</fullName>
    </alternativeName>
    <alternativeName>
        <fullName evidence="11">F-ATPase subunit 6</fullName>
    </alternativeName>
</protein>
<dbReference type="InterPro" id="IPR035908">
    <property type="entry name" value="F0_ATP_A_sf"/>
</dbReference>
<comment type="subcellular location">
    <subcellularLocation>
        <location evidence="11">Cell inner membrane</location>
        <topology evidence="11">Multi-pass membrane protein</topology>
    </subcellularLocation>
    <subcellularLocation>
        <location evidence="12">Cell membrane</location>
        <topology evidence="12">Multi-pass membrane protein</topology>
    </subcellularLocation>
    <subcellularLocation>
        <location evidence="1">Membrane</location>
        <topology evidence="1">Multi-pass membrane protein</topology>
    </subcellularLocation>
</comment>
<dbReference type="Pfam" id="PF00119">
    <property type="entry name" value="ATP-synt_A"/>
    <property type="match status" value="1"/>
</dbReference>
<keyword evidence="9 11" id="KW-0472">Membrane</keyword>
<comment type="subunit">
    <text evidence="11">F-type ATPases have 2 components, CF(1) - the catalytic core - and CF(0) - the membrane proton channel. CF(1) has five subunits: alpha(3), beta(3), gamma(1), delta(1), epsilon(1). CF(0) has three main subunits: a(1), b(2) and c(9-12). The alpha and beta chains form an alternating ring which encloses part of the gamma chain. CF(1) is attached to CF(0) by a central stalk formed by the gamma and epsilon chains, while a peripheral stalk is formed by the delta and b chains.</text>
</comment>
<dbReference type="GO" id="GO:0005886">
    <property type="term" value="C:plasma membrane"/>
    <property type="evidence" value="ECO:0007669"/>
    <property type="project" value="UniProtKB-SubCell"/>
</dbReference>
<evidence type="ECO:0000256" key="6">
    <source>
        <dbReference type="ARBA" id="ARBA00022781"/>
    </source>
</evidence>
<proteinExistence type="inferred from homology"/>
<dbReference type="CDD" id="cd00310">
    <property type="entry name" value="ATP-synt_Fo_a_6"/>
    <property type="match status" value="1"/>
</dbReference>
<dbReference type="AlphaFoldDB" id="C5CIW0"/>
<keyword evidence="11" id="KW-0997">Cell inner membrane</keyword>
<dbReference type="KEGG" id="kol:Kole_0224"/>
<dbReference type="GO" id="GO:0046933">
    <property type="term" value="F:proton-transporting ATP synthase activity, rotational mechanism"/>
    <property type="evidence" value="ECO:0007669"/>
    <property type="project" value="UniProtKB-UniRule"/>
</dbReference>
<name>C5CIW0_KOSOT</name>
<keyword evidence="10 11" id="KW-0066">ATP synthesis</keyword>
<keyword evidence="6 11" id="KW-0375">Hydrogen ion transport</keyword>
<comment type="similarity">
    <text evidence="2 11 12">Belongs to the ATPase A chain family.</text>
</comment>
<reference evidence="13 14" key="2">
    <citation type="journal article" date="2011" name="J. Bacteriol.">
        <title>Genome Sequence of Kosmotoga olearia Strain TBF 19.5.1, a Thermophilic Bacterium with a Wide Growth Temperature Range, Isolated from the Troll B Oil Platform in the North Sea.</title>
        <authorList>
            <person name="Swithers K.S."/>
            <person name="Dipippo J.L."/>
            <person name="Bruce D.C."/>
            <person name="Detter C."/>
            <person name="Tapia R."/>
            <person name="Han S."/>
            <person name="Goodwin L.A."/>
            <person name="Han J."/>
            <person name="Woyke T."/>
            <person name="Pitluck S."/>
            <person name="Pennacchio L."/>
            <person name="Nolan M."/>
            <person name="Mikhailova N."/>
            <person name="Land M.L."/>
            <person name="Nesbo C.L."/>
            <person name="Gogarten J.P."/>
            <person name="Noll K.M."/>
        </authorList>
    </citation>
    <scope>NUCLEOTIDE SEQUENCE [LARGE SCALE GENOMIC DNA]</scope>
    <source>
        <strain evidence="14">ATCC BAA-1733 / DSM 21960 / TBF 19.5.1</strain>
    </source>
</reference>
<feature type="transmembrane region" description="Helical" evidence="11">
    <location>
        <begin position="222"/>
        <end position="244"/>
    </location>
</feature>
<comment type="function">
    <text evidence="11 12">Key component of the proton channel; it plays a direct role in the translocation of protons across the membrane.</text>
</comment>
<evidence type="ECO:0000313" key="14">
    <source>
        <dbReference type="Proteomes" id="UP000002382"/>
    </source>
</evidence>
<keyword evidence="11" id="KW-1003">Cell membrane</keyword>
<dbReference type="InterPro" id="IPR023011">
    <property type="entry name" value="ATP_synth_F0_asu_AS"/>
</dbReference>
<reference evidence="13 14" key="1">
    <citation type="submission" date="2009-06" db="EMBL/GenBank/DDBJ databases">
        <title>Complete sequence of Thermotogales bacterium TBF 19.5.1.</title>
        <authorList>
            <consortium name="US DOE Joint Genome Institute"/>
            <person name="Lucas S."/>
            <person name="Copeland A."/>
            <person name="Lapidus A."/>
            <person name="Glavina del Rio T."/>
            <person name="Tice H."/>
            <person name="Bruce D."/>
            <person name="Goodwin L."/>
            <person name="Pitluck S."/>
            <person name="Chertkov O."/>
            <person name="Brettin T."/>
            <person name="Detter J.C."/>
            <person name="Han C."/>
            <person name="Schmutz J."/>
            <person name="Larimer F."/>
            <person name="Land M."/>
            <person name="Hauser L."/>
            <person name="Kyrpides N."/>
            <person name="Ovchinnikova G."/>
            <person name="Noll K."/>
        </authorList>
    </citation>
    <scope>NUCLEOTIDE SEQUENCE [LARGE SCALE GENOMIC DNA]</scope>
    <source>
        <strain evidence="14">ATCC BAA-1733 / DSM 21960 / TBF 19.5.1</strain>
    </source>
</reference>
<dbReference type="GO" id="GO:0045259">
    <property type="term" value="C:proton-transporting ATP synthase complex"/>
    <property type="evidence" value="ECO:0007669"/>
    <property type="project" value="UniProtKB-KW"/>
</dbReference>
<evidence type="ECO:0000256" key="7">
    <source>
        <dbReference type="ARBA" id="ARBA00022989"/>
    </source>
</evidence>
<keyword evidence="8 11" id="KW-0406">Ion transport</keyword>
<dbReference type="eggNOG" id="COG0356">
    <property type="taxonomic scope" value="Bacteria"/>
</dbReference>
<keyword evidence="14" id="KW-1185">Reference proteome</keyword>
<evidence type="ECO:0000256" key="4">
    <source>
        <dbReference type="ARBA" id="ARBA00022547"/>
    </source>
</evidence>
<evidence type="ECO:0000256" key="1">
    <source>
        <dbReference type="ARBA" id="ARBA00004141"/>
    </source>
</evidence>
<keyword evidence="5 11" id="KW-0812">Transmembrane</keyword>
<evidence type="ECO:0000256" key="10">
    <source>
        <dbReference type="ARBA" id="ARBA00023310"/>
    </source>
</evidence>
<dbReference type="GO" id="GO:0042777">
    <property type="term" value="P:proton motive force-driven plasma membrane ATP synthesis"/>
    <property type="evidence" value="ECO:0007669"/>
    <property type="project" value="TreeGrafter"/>
</dbReference>
<evidence type="ECO:0000256" key="12">
    <source>
        <dbReference type="RuleBase" id="RU000483"/>
    </source>
</evidence>
<dbReference type="Proteomes" id="UP000002382">
    <property type="component" value="Chromosome"/>
</dbReference>
<dbReference type="OrthoDB" id="9789241at2"/>
<evidence type="ECO:0000256" key="11">
    <source>
        <dbReference type="HAMAP-Rule" id="MF_01393"/>
    </source>
</evidence>
<gene>
    <name evidence="11" type="primary">atpB</name>
    <name evidence="13" type="ordered locus">Kole_0224</name>
</gene>
<dbReference type="InterPro" id="IPR000568">
    <property type="entry name" value="ATP_synth_F0_asu"/>
</dbReference>
<keyword evidence="4 11" id="KW-0138">CF(0)</keyword>
<dbReference type="STRING" id="521045.Kole_0224"/>
<evidence type="ECO:0000256" key="9">
    <source>
        <dbReference type="ARBA" id="ARBA00023136"/>
    </source>
</evidence>